<organism evidence="2 4">
    <name type="scientific">Prunus armeniaca</name>
    <name type="common">Apricot</name>
    <name type="synonym">Armeniaca vulgaris</name>
    <dbReference type="NCBI Taxonomy" id="36596"/>
    <lineage>
        <taxon>Eukaryota</taxon>
        <taxon>Viridiplantae</taxon>
        <taxon>Streptophyta</taxon>
        <taxon>Embryophyta</taxon>
        <taxon>Tracheophyta</taxon>
        <taxon>Spermatophyta</taxon>
        <taxon>Magnoliopsida</taxon>
        <taxon>eudicotyledons</taxon>
        <taxon>Gunneridae</taxon>
        <taxon>Pentapetalae</taxon>
        <taxon>rosids</taxon>
        <taxon>fabids</taxon>
        <taxon>Rosales</taxon>
        <taxon>Rosaceae</taxon>
        <taxon>Amygdaloideae</taxon>
        <taxon>Amygdaleae</taxon>
        <taxon>Prunus</taxon>
    </lineage>
</organism>
<dbReference type="Proteomes" id="UP000507245">
    <property type="component" value="Unassembled WGS sequence"/>
</dbReference>
<protein>
    <submittedName>
        <fullName evidence="2">Uncharacterized protein</fullName>
    </submittedName>
</protein>
<evidence type="ECO:0000256" key="1">
    <source>
        <dbReference type="SAM" id="MobiDB-lite"/>
    </source>
</evidence>
<evidence type="ECO:0000313" key="4">
    <source>
        <dbReference type="Proteomes" id="UP000507222"/>
    </source>
</evidence>
<evidence type="ECO:0000313" key="2">
    <source>
        <dbReference type="EMBL" id="CAB4284896.1"/>
    </source>
</evidence>
<evidence type="ECO:0000313" key="5">
    <source>
        <dbReference type="Proteomes" id="UP000507245"/>
    </source>
</evidence>
<dbReference type="AlphaFoldDB" id="A0A6J5V789"/>
<accession>A0A6J5V789</accession>
<feature type="region of interest" description="Disordered" evidence="1">
    <location>
        <begin position="45"/>
        <end position="66"/>
    </location>
</feature>
<reference evidence="2 4" key="2">
    <citation type="submission" date="2020-05" db="EMBL/GenBank/DDBJ databases">
        <authorList>
            <person name="Campoy J."/>
            <person name="Schneeberger K."/>
            <person name="Spophaly S."/>
        </authorList>
    </citation>
    <scope>NUCLEOTIDE SEQUENCE [LARGE SCALE GENOMIC DNA]</scope>
    <source>
        <strain evidence="2">PruArmRojPasFocal</strain>
    </source>
</reference>
<dbReference type="Proteomes" id="UP000507222">
    <property type="component" value="Unassembled WGS sequence"/>
</dbReference>
<evidence type="ECO:0000313" key="3">
    <source>
        <dbReference type="EMBL" id="CAB4315317.1"/>
    </source>
</evidence>
<dbReference type="EMBL" id="CAEKDK010000006">
    <property type="protein sequence ID" value="CAB4284896.1"/>
    <property type="molecule type" value="Genomic_DNA"/>
</dbReference>
<sequence>MSNSSSRRANMRTCSVACDVETSTEGITETRGGGEAKLRCPALKVTDESSGGRTLRQEGSHDPLDA</sequence>
<gene>
    <name evidence="2" type="ORF">CURHAP_LOCUS40546</name>
    <name evidence="3" type="ORF">ORAREDHAP_LOCUS39959</name>
</gene>
<proteinExistence type="predicted"/>
<keyword evidence="5" id="KW-1185">Reference proteome</keyword>
<name>A0A6J5V789_PRUAR</name>
<feature type="compositionally biased region" description="Basic and acidic residues" evidence="1">
    <location>
        <begin position="55"/>
        <end position="66"/>
    </location>
</feature>
<dbReference type="EMBL" id="CAEKKB010000006">
    <property type="protein sequence ID" value="CAB4315317.1"/>
    <property type="molecule type" value="Genomic_DNA"/>
</dbReference>
<reference evidence="5" key="1">
    <citation type="journal article" date="2020" name="Genome Biol.">
        <title>Gamete binning: chromosome-level and haplotype-resolved genome assembly enabled by high-throughput single-cell sequencing of gamete genomes.</title>
        <authorList>
            <person name="Campoy J.A."/>
            <person name="Sun H."/>
            <person name="Goel M."/>
            <person name="Jiao W.-B."/>
            <person name="Folz-Donahue K."/>
            <person name="Wang N."/>
            <person name="Rubio M."/>
            <person name="Liu C."/>
            <person name="Kukat C."/>
            <person name="Ruiz D."/>
            <person name="Huettel B."/>
            <person name="Schneeberger K."/>
        </authorList>
    </citation>
    <scope>NUCLEOTIDE SEQUENCE [LARGE SCALE GENOMIC DNA]</scope>
    <source>
        <strain evidence="5">cv. Rojo Pasion</strain>
    </source>
</reference>